<dbReference type="InterPro" id="IPR029065">
    <property type="entry name" value="Enolase_C-like"/>
</dbReference>
<dbReference type="PANTHER" id="PTHR13794:SF58">
    <property type="entry name" value="MITOCHONDRIAL ENOLASE SUPERFAMILY MEMBER 1"/>
    <property type="match status" value="1"/>
</dbReference>
<accession>A0ABV8SYY9</accession>
<sequence length="380" mass="43211">MNIVDFRITRFQFARDRVIGDSQVRADDVHLATLELIGERGETGLGFVQSLFHPLPAEAEIERVFREEVWPKLQGRKVEAVAHAVRRPRGGNIRKLTLPFEEALQHAVWDLFAKSVKLPLWELLGAERRDVQAYASGLDFHLSDDEFQKLFAQADAQGFKAFKIKVGHPDFERDLHRLALLKKVVRKDALIMVDANEAWLPKQAIRNLLTMQKAGHDIYWVEDPILRDDFAGLKLIQDQCGPTLVNAGEYLDVSGKRKLLEARVSDLLNVHGHVTDVMRIGWLAADMGARITMGNTFLELGVNMALALPGVEWVEYSFQNFEHLVEQPYEIRDGRIWGSNQPGHGLVISELARRTWRRPDVLARAELGHVPPQQRLQHVG</sequence>
<dbReference type="EMBL" id="JBHSDU010000003">
    <property type="protein sequence ID" value="MFC4311544.1"/>
    <property type="molecule type" value="Genomic_DNA"/>
</dbReference>
<keyword evidence="2" id="KW-0479">Metal-binding</keyword>
<name>A0ABV8SYY9_9GAMM</name>
<dbReference type="InterPro" id="IPR029017">
    <property type="entry name" value="Enolase-like_N"/>
</dbReference>
<protein>
    <submittedName>
        <fullName evidence="5">Mandelate racemase/muconate lactonizing enzyme family protein</fullName>
    </submittedName>
</protein>
<evidence type="ECO:0000313" key="6">
    <source>
        <dbReference type="Proteomes" id="UP001595904"/>
    </source>
</evidence>
<dbReference type="Gene3D" id="3.20.20.120">
    <property type="entry name" value="Enolase-like C-terminal domain"/>
    <property type="match status" value="1"/>
</dbReference>
<evidence type="ECO:0000259" key="4">
    <source>
        <dbReference type="SMART" id="SM00922"/>
    </source>
</evidence>
<dbReference type="Gene3D" id="3.30.390.10">
    <property type="entry name" value="Enolase-like, N-terminal domain"/>
    <property type="match status" value="1"/>
</dbReference>
<dbReference type="SUPFAM" id="SSF54826">
    <property type="entry name" value="Enolase N-terminal domain-like"/>
    <property type="match status" value="1"/>
</dbReference>
<dbReference type="PANTHER" id="PTHR13794">
    <property type="entry name" value="ENOLASE SUPERFAMILY, MANDELATE RACEMASE"/>
    <property type="match status" value="1"/>
</dbReference>
<evidence type="ECO:0000313" key="5">
    <source>
        <dbReference type="EMBL" id="MFC4311544.1"/>
    </source>
</evidence>
<dbReference type="RefSeq" id="WP_380600196.1">
    <property type="nucleotide sequence ID" value="NZ_JBHSDU010000003.1"/>
</dbReference>
<dbReference type="SMART" id="SM00922">
    <property type="entry name" value="MR_MLE"/>
    <property type="match status" value="1"/>
</dbReference>
<dbReference type="SUPFAM" id="SSF51604">
    <property type="entry name" value="Enolase C-terminal domain-like"/>
    <property type="match status" value="1"/>
</dbReference>
<organism evidence="5 6">
    <name type="scientific">Steroidobacter flavus</name>
    <dbReference type="NCBI Taxonomy" id="1842136"/>
    <lineage>
        <taxon>Bacteria</taxon>
        <taxon>Pseudomonadati</taxon>
        <taxon>Pseudomonadota</taxon>
        <taxon>Gammaproteobacteria</taxon>
        <taxon>Steroidobacterales</taxon>
        <taxon>Steroidobacteraceae</taxon>
        <taxon>Steroidobacter</taxon>
    </lineage>
</organism>
<comment type="cofactor">
    <cofactor evidence="1">
        <name>Mg(2+)</name>
        <dbReference type="ChEBI" id="CHEBI:18420"/>
    </cofactor>
</comment>
<comment type="caution">
    <text evidence="5">The sequence shown here is derived from an EMBL/GenBank/DDBJ whole genome shotgun (WGS) entry which is preliminary data.</text>
</comment>
<gene>
    <name evidence="5" type="ORF">ACFPN2_20755</name>
</gene>
<dbReference type="InterPro" id="IPR013342">
    <property type="entry name" value="Mandelate_racemase_C"/>
</dbReference>
<evidence type="ECO:0000256" key="1">
    <source>
        <dbReference type="ARBA" id="ARBA00001946"/>
    </source>
</evidence>
<feature type="domain" description="Mandelate racemase/muconate lactonizing enzyme C-terminal" evidence="4">
    <location>
        <begin position="144"/>
        <end position="243"/>
    </location>
</feature>
<evidence type="ECO:0000256" key="2">
    <source>
        <dbReference type="ARBA" id="ARBA00022723"/>
    </source>
</evidence>
<dbReference type="Proteomes" id="UP001595904">
    <property type="component" value="Unassembled WGS sequence"/>
</dbReference>
<dbReference type="InterPro" id="IPR046945">
    <property type="entry name" value="RHMD-like"/>
</dbReference>
<proteinExistence type="predicted"/>
<reference evidence="6" key="1">
    <citation type="journal article" date="2019" name="Int. J. Syst. Evol. Microbiol.">
        <title>The Global Catalogue of Microorganisms (GCM) 10K type strain sequencing project: providing services to taxonomists for standard genome sequencing and annotation.</title>
        <authorList>
            <consortium name="The Broad Institute Genomics Platform"/>
            <consortium name="The Broad Institute Genome Sequencing Center for Infectious Disease"/>
            <person name="Wu L."/>
            <person name="Ma J."/>
        </authorList>
    </citation>
    <scope>NUCLEOTIDE SEQUENCE [LARGE SCALE GENOMIC DNA]</scope>
    <source>
        <strain evidence="6">CGMCC 1.10759</strain>
    </source>
</reference>
<dbReference type="InterPro" id="IPR036849">
    <property type="entry name" value="Enolase-like_C_sf"/>
</dbReference>
<dbReference type="Pfam" id="PF13378">
    <property type="entry name" value="MR_MLE_C"/>
    <property type="match status" value="1"/>
</dbReference>
<evidence type="ECO:0000256" key="3">
    <source>
        <dbReference type="ARBA" id="ARBA00022842"/>
    </source>
</evidence>
<keyword evidence="3" id="KW-0460">Magnesium</keyword>
<keyword evidence="6" id="KW-1185">Reference proteome</keyword>